<proteinExistence type="inferred from homology"/>
<dbReference type="RefSeq" id="WP_324694349.1">
    <property type="nucleotide sequence ID" value="NZ_JAYMYJ010000082.1"/>
</dbReference>
<evidence type="ECO:0000256" key="6">
    <source>
        <dbReference type="ARBA" id="ARBA00023004"/>
    </source>
</evidence>
<reference evidence="11" key="1">
    <citation type="submission" date="2023-07" db="EMBL/GenBank/DDBJ databases">
        <title>The carbon used by Thiothrix.</title>
        <authorList>
            <person name="Chen L."/>
        </authorList>
    </citation>
    <scope>NUCLEOTIDE SEQUENCE [LARGE SCALE GENOMIC DNA]</scope>
</reference>
<dbReference type="PROSITE" id="PS51085">
    <property type="entry name" value="2FE2S_FER_2"/>
    <property type="match status" value="1"/>
</dbReference>
<dbReference type="PANTHER" id="PTHR43112">
    <property type="entry name" value="FERREDOXIN"/>
    <property type="match status" value="1"/>
</dbReference>
<accession>A0ABU6CVZ1</accession>
<evidence type="ECO:0000259" key="9">
    <source>
        <dbReference type="PROSITE" id="PS51085"/>
    </source>
</evidence>
<keyword evidence="4" id="KW-0479">Metal-binding</keyword>
<dbReference type="PANTHER" id="PTHR43112:SF3">
    <property type="entry name" value="FERREDOXIN-2, CHLOROPLASTIC"/>
    <property type="match status" value="1"/>
</dbReference>
<comment type="cofactor">
    <cofactor evidence="8">
        <name>[2Fe-2S] cluster</name>
        <dbReference type="ChEBI" id="CHEBI:190135"/>
    </cofactor>
</comment>
<evidence type="ECO:0000313" key="10">
    <source>
        <dbReference type="EMBL" id="MEB4590960.1"/>
    </source>
</evidence>
<gene>
    <name evidence="10" type="ORF">VSS37_08230</name>
</gene>
<evidence type="ECO:0000256" key="8">
    <source>
        <dbReference type="ARBA" id="ARBA00034078"/>
    </source>
</evidence>
<evidence type="ECO:0000256" key="3">
    <source>
        <dbReference type="ARBA" id="ARBA00022714"/>
    </source>
</evidence>
<dbReference type="InterPro" id="IPR036010">
    <property type="entry name" value="2Fe-2S_ferredoxin-like_sf"/>
</dbReference>
<keyword evidence="6" id="KW-0408">Iron</keyword>
<dbReference type="EMBL" id="JAYMYJ010000082">
    <property type="protein sequence ID" value="MEB4590960.1"/>
    <property type="molecule type" value="Genomic_DNA"/>
</dbReference>
<evidence type="ECO:0000256" key="5">
    <source>
        <dbReference type="ARBA" id="ARBA00022982"/>
    </source>
</evidence>
<keyword evidence="11" id="KW-1185">Reference proteome</keyword>
<keyword evidence="2" id="KW-0813">Transport</keyword>
<keyword evidence="5" id="KW-0249">Electron transport</keyword>
<dbReference type="InterPro" id="IPR001041">
    <property type="entry name" value="2Fe-2S_ferredoxin-type"/>
</dbReference>
<dbReference type="Proteomes" id="UP001308005">
    <property type="component" value="Unassembled WGS sequence"/>
</dbReference>
<dbReference type="CDD" id="cd00207">
    <property type="entry name" value="fer2"/>
    <property type="match status" value="1"/>
</dbReference>
<evidence type="ECO:0000256" key="2">
    <source>
        <dbReference type="ARBA" id="ARBA00022448"/>
    </source>
</evidence>
<evidence type="ECO:0000256" key="4">
    <source>
        <dbReference type="ARBA" id="ARBA00022723"/>
    </source>
</evidence>
<dbReference type="Pfam" id="PF00111">
    <property type="entry name" value="Fer2"/>
    <property type="match status" value="1"/>
</dbReference>
<keyword evidence="3" id="KW-0001">2Fe-2S</keyword>
<comment type="similarity">
    <text evidence="1">Belongs to the 2Fe2S plant-type ferredoxin family.</text>
</comment>
<comment type="caution">
    <text evidence="10">The sequence shown here is derived from an EMBL/GenBank/DDBJ whole genome shotgun (WGS) entry which is preliminary data.</text>
</comment>
<sequence length="100" mass="10821">MPYNVTILNTGCRFQVNDGETLLQAALRQEVPVPWGCGGGVCGVCMAQIVSGEVRYPDGEPLALFEEDAAAGRLLPCVSLPCSDLVLNVPEMGKDWEPWR</sequence>
<dbReference type="SUPFAM" id="SSF54292">
    <property type="entry name" value="2Fe-2S ferredoxin-like"/>
    <property type="match status" value="1"/>
</dbReference>
<organism evidence="10 11">
    <name type="scientific">Candidatus Thiothrix phosphatis</name>
    <dbReference type="NCBI Taxonomy" id="3112415"/>
    <lineage>
        <taxon>Bacteria</taxon>
        <taxon>Pseudomonadati</taxon>
        <taxon>Pseudomonadota</taxon>
        <taxon>Gammaproteobacteria</taxon>
        <taxon>Thiotrichales</taxon>
        <taxon>Thiotrichaceae</taxon>
        <taxon>Thiothrix</taxon>
    </lineage>
</organism>
<dbReference type="InterPro" id="IPR012675">
    <property type="entry name" value="Beta-grasp_dom_sf"/>
</dbReference>
<evidence type="ECO:0000256" key="7">
    <source>
        <dbReference type="ARBA" id="ARBA00023014"/>
    </source>
</evidence>
<feature type="domain" description="2Fe-2S ferredoxin-type" evidence="9">
    <location>
        <begin position="3"/>
        <end position="93"/>
    </location>
</feature>
<name>A0ABU6CVZ1_9GAMM</name>
<evidence type="ECO:0000256" key="1">
    <source>
        <dbReference type="ARBA" id="ARBA00007874"/>
    </source>
</evidence>
<protein>
    <submittedName>
        <fullName evidence="10">2Fe-2S iron-sulfur cluster-binding protein</fullName>
    </submittedName>
</protein>
<dbReference type="InterPro" id="IPR006058">
    <property type="entry name" value="2Fe2S_fd_BS"/>
</dbReference>
<dbReference type="Gene3D" id="3.10.20.30">
    <property type="match status" value="1"/>
</dbReference>
<keyword evidence="7" id="KW-0411">Iron-sulfur</keyword>
<evidence type="ECO:0000313" key="11">
    <source>
        <dbReference type="Proteomes" id="UP001308005"/>
    </source>
</evidence>
<dbReference type="PROSITE" id="PS00197">
    <property type="entry name" value="2FE2S_FER_1"/>
    <property type="match status" value="1"/>
</dbReference>